<reference evidence="2 3" key="2">
    <citation type="journal article" date="2013" name="Genome Announc.">
        <title>Genome of the Root-Associated Plant Growth-Promoting Bacterium Variovorax paradoxus Strain EPS.</title>
        <authorList>
            <person name="Han J.I."/>
            <person name="Spain J.C."/>
            <person name="Leadbetter J.R."/>
            <person name="Ovchinnikova G."/>
            <person name="Goodwin L.A."/>
            <person name="Han C.S."/>
            <person name="Woyke T."/>
            <person name="Davenport K.W."/>
            <person name="Orwin P.M."/>
        </authorList>
    </citation>
    <scope>NUCLEOTIDE SEQUENCE [LARGE SCALE GENOMIC DNA]</scope>
    <source>
        <strain evidence="2 3">EPS</strain>
    </source>
</reference>
<sequence length="110" mass="12492">MNMSFGSGPLRVLTMSVLLAIALGGCTTSLPEKQYTNTGYDDENYDLRLCWKKFVLRRATDNRPMPREKYEIRDIRNVLVSTGVTNEKGETVPVRCHPDGPLKMTPVYPR</sequence>
<name>E6VAG1_VARPE</name>
<dbReference type="KEGG" id="vpe:Varpa_5550"/>
<organism evidence="2 3">
    <name type="scientific">Variovorax paradoxus (strain EPS)</name>
    <dbReference type="NCBI Taxonomy" id="595537"/>
    <lineage>
        <taxon>Bacteria</taxon>
        <taxon>Pseudomonadati</taxon>
        <taxon>Pseudomonadota</taxon>
        <taxon>Betaproteobacteria</taxon>
        <taxon>Burkholderiales</taxon>
        <taxon>Comamonadaceae</taxon>
        <taxon>Variovorax</taxon>
    </lineage>
</organism>
<reference evidence="3" key="1">
    <citation type="submission" date="2010-12" db="EMBL/GenBank/DDBJ databases">
        <title>Complete sequence of Variovorax paradoxus EPS.</title>
        <authorList>
            <consortium name="US DOE Joint Genome Institute"/>
            <person name="Lucas S."/>
            <person name="Copeland A."/>
            <person name="Lapidus A."/>
            <person name="Cheng J.-F."/>
            <person name="Goodwin L."/>
            <person name="Pitluck S."/>
            <person name="Teshima H."/>
            <person name="Detter J.C."/>
            <person name="Han C."/>
            <person name="Tapia R."/>
            <person name="Land M."/>
            <person name="Hauser L."/>
            <person name="Kyrpides N."/>
            <person name="Ivanova N."/>
            <person name="Ovchinnikova G."/>
            <person name="Orwin P."/>
            <person name="Han J.-I.G."/>
            <person name="Woyke T."/>
        </authorList>
    </citation>
    <scope>NUCLEOTIDE SEQUENCE [LARGE SCALE GENOMIC DNA]</scope>
    <source>
        <strain evidence="3">EPS</strain>
    </source>
</reference>
<evidence type="ECO:0000313" key="3">
    <source>
        <dbReference type="Proteomes" id="UP000008917"/>
    </source>
</evidence>
<gene>
    <name evidence="2" type="ordered locus">Varpa_5550</name>
</gene>
<dbReference type="AlphaFoldDB" id="E6VAG1"/>
<protein>
    <submittedName>
        <fullName evidence="2">Uncharacterized protein</fullName>
    </submittedName>
</protein>
<dbReference type="HOGENOM" id="CLU_2169988_0_0_4"/>
<dbReference type="STRING" id="595537.Varpa_5550"/>
<proteinExistence type="predicted"/>
<evidence type="ECO:0000256" key="1">
    <source>
        <dbReference type="SAM" id="MobiDB-lite"/>
    </source>
</evidence>
<evidence type="ECO:0000313" key="2">
    <source>
        <dbReference type="EMBL" id="ADU39705.1"/>
    </source>
</evidence>
<accession>E6VAG1</accession>
<dbReference type="Proteomes" id="UP000008917">
    <property type="component" value="Chromosome"/>
</dbReference>
<feature type="region of interest" description="Disordered" evidence="1">
    <location>
        <begin position="89"/>
        <end position="110"/>
    </location>
</feature>
<dbReference type="EMBL" id="CP002417">
    <property type="protein sequence ID" value="ADU39705.1"/>
    <property type="molecule type" value="Genomic_DNA"/>
</dbReference>